<keyword evidence="10" id="KW-0464">Manganese</keyword>
<feature type="binding site" evidence="10">
    <location>
        <position position="250"/>
    </location>
    <ligand>
        <name>Mn(2+)</name>
        <dbReference type="ChEBI" id="CHEBI:29035"/>
    </ligand>
</feature>
<evidence type="ECO:0000256" key="1">
    <source>
        <dbReference type="ARBA" id="ARBA00004138"/>
    </source>
</evidence>
<protein>
    <recommendedName>
        <fullName evidence="3">Tetratricopeptide repeat protein 30 homolog</fullName>
    </recommendedName>
</protein>
<dbReference type="GO" id="GO:0016020">
    <property type="term" value="C:membrane"/>
    <property type="evidence" value="ECO:0007669"/>
    <property type="project" value="InterPro"/>
</dbReference>
<keyword evidence="12" id="KW-0175">Coiled coil</keyword>
<feature type="disulfide bond" evidence="11">
    <location>
        <begin position="185"/>
        <end position="199"/>
    </location>
</feature>
<feature type="binding site" evidence="9">
    <location>
        <begin position="218"/>
        <end position="222"/>
    </location>
    <ligand>
        <name>substrate</name>
    </ligand>
</feature>
<keyword evidence="5" id="KW-0970">Cilium biogenesis/degradation</keyword>
<dbReference type="InterPro" id="IPR007754">
    <property type="entry name" value="GlcNAc_II"/>
</dbReference>
<evidence type="ECO:0000256" key="3">
    <source>
        <dbReference type="ARBA" id="ARBA00015727"/>
    </source>
</evidence>
<dbReference type="EMBL" id="CAKKLH010000300">
    <property type="protein sequence ID" value="CAH0110131.1"/>
    <property type="molecule type" value="Genomic_DNA"/>
</dbReference>
<evidence type="ECO:0000256" key="10">
    <source>
        <dbReference type="PIRSR" id="PIRSR607754-2"/>
    </source>
</evidence>
<keyword evidence="4" id="KW-0677">Repeat</keyword>
<keyword evidence="10" id="KW-0479">Metal-binding</keyword>
<dbReference type="FunFam" id="1.25.40.10:FF:000186">
    <property type="entry name" value="Tetratricopeptide repeat domain 30A"/>
    <property type="match status" value="1"/>
</dbReference>
<dbReference type="InterPro" id="IPR011990">
    <property type="entry name" value="TPR-like_helical_dom_sf"/>
</dbReference>
<dbReference type="OrthoDB" id="10249577at2759"/>
<evidence type="ECO:0000256" key="5">
    <source>
        <dbReference type="ARBA" id="ARBA00022794"/>
    </source>
</evidence>
<dbReference type="SMART" id="SM00028">
    <property type="entry name" value="TPR"/>
    <property type="match status" value="4"/>
</dbReference>
<dbReference type="FunFam" id="1.25.40.10:FF:002173">
    <property type="entry name" value="Tetratricopeptide repeat protein 30A"/>
    <property type="match status" value="1"/>
</dbReference>
<accession>A0A8J2RXM7</accession>
<comment type="subcellular location">
    <subcellularLocation>
        <location evidence="1">Cell projection</location>
        <location evidence="1">Cilium</location>
    </subcellularLocation>
</comment>
<dbReference type="InterPro" id="IPR039941">
    <property type="entry name" value="TT30"/>
</dbReference>
<keyword evidence="6" id="KW-0802">TPR repeat</keyword>
<reference evidence="14" key="1">
    <citation type="submission" date="2021-11" db="EMBL/GenBank/DDBJ databases">
        <authorList>
            <person name="Schell T."/>
        </authorList>
    </citation>
    <scope>NUCLEOTIDE SEQUENCE</scope>
    <source>
        <strain evidence="14">M5</strain>
    </source>
</reference>
<organism evidence="14 15">
    <name type="scientific">Daphnia galeata</name>
    <dbReference type="NCBI Taxonomy" id="27404"/>
    <lineage>
        <taxon>Eukaryota</taxon>
        <taxon>Metazoa</taxon>
        <taxon>Ecdysozoa</taxon>
        <taxon>Arthropoda</taxon>
        <taxon>Crustacea</taxon>
        <taxon>Branchiopoda</taxon>
        <taxon>Diplostraca</taxon>
        <taxon>Cladocera</taxon>
        <taxon>Anomopoda</taxon>
        <taxon>Daphniidae</taxon>
        <taxon>Daphnia</taxon>
    </lineage>
</organism>
<dbReference type="Pfam" id="PF05060">
    <property type="entry name" value="MGAT2"/>
    <property type="match status" value="1"/>
</dbReference>
<gene>
    <name evidence="14" type="ORF">DGAL_LOCUS13631</name>
</gene>
<dbReference type="GO" id="GO:0009312">
    <property type="term" value="P:oligosaccharide biosynthetic process"/>
    <property type="evidence" value="ECO:0007669"/>
    <property type="project" value="InterPro"/>
</dbReference>
<evidence type="ECO:0000256" key="2">
    <source>
        <dbReference type="ARBA" id="ARBA00009522"/>
    </source>
</evidence>
<name>A0A8J2RXM7_9CRUS</name>
<feature type="disulfide bond" evidence="11">
    <location>
        <begin position="328"/>
        <end position="351"/>
    </location>
</feature>
<dbReference type="SUPFAM" id="SSF48452">
    <property type="entry name" value="TPR-like"/>
    <property type="match status" value="2"/>
</dbReference>
<dbReference type="GO" id="GO:0120170">
    <property type="term" value="F:intraciliary transport particle B binding"/>
    <property type="evidence" value="ECO:0007669"/>
    <property type="project" value="TreeGrafter"/>
</dbReference>
<evidence type="ECO:0000313" key="15">
    <source>
        <dbReference type="Proteomes" id="UP000789390"/>
    </source>
</evidence>
<dbReference type="GO" id="GO:0046872">
    <property type="term" value="F:metal ion binding"/>
    <property type="evidence" value="ECO:0007669"/>
    <property type="project" value="UniProtKB-KW"/>
</dbReference>
<dbReference type="GO" id="GO:0008455">
    <property type="term" value="F:alpha-1,6-mannosylglycoprotein 2-beta-N-acetylglucosaminyltransferase activity"/>
    <property type="evidence" value="ECO:0007669"/>
    <property type="project" value="InterPro"/>
</dbReference>
<dbReference type="PANTHER" id="PTHR20931">
    <property type="entry name" value="TETRATRICOPEPTIDE REPEAT PROTEIN 30"/>
    <property type="match status" value="1"/>
</dbReference>
<dbReference type="PANTHER" id="PTHR20931:SF0">
    <property type="entry name" value="TETRATRICOPEPTIDE REPEAT PROTEIN 30"/>
    <property type="match status" value="1"/>
</dbReference>
<dbReference type="GO" id="GO:0005795">
    <property type="term" value="C:Golgi stack"/>
    <property type="evidence" value="ECO:0007669"/>
    <property type="project" value="InterPro"/>
</dbReference>
<evidence type="ECO:0000313" key="14">
    <source>
        <dbReference type="EMBL" id="CAH0110131.1"/>
    </source>
</evidence>
<keyword evidence="11" id="KW-1015">Disulfide bond</keyword>
<dbReference type="Proteomes" id="UP000789390">
    <property type="component" value="Unassembled WGS sequence"/>
</dbReference>
<sequence>MFLITRLRKSFLMRICLTLAVFSLLWLQVGVFIYRGAEIDFEHRSNTSSVLLNHPNFSNIELAKPTNMTIPELMDKINLENNEQKIWNSKHVPWPPVNETEFWPHGVVITIQVHNRISYLKKLLRSLSQAVWIERALLIFSHNIYSEELNDIIQSIPFAAVMQIHFPYSTQLFPYSFPGDSPSDCPRDINKERAIAIGCRNAQTPDLYGHYREARYSQTKHHWWWKVNFIFGKITALRDYNGPVVFMEEDHYVAEDFLHILWLQQKLLKGGPDCSFCNQAHILSLGSYPKYFNHREASNMVDLLPWSSSKHNMGMAFNRSVWKNFQQCSELFCSVDDYNWDWSLLHVAQQCLPSLFGDPTNVKMKSKFILGALVLKAPRVFHIGEWYGVHHRKASCASDTSTLRKAETSLKSARKAQTLFPNTLRTKNMLGTKGIRLKKGNGGWGDPRVIYQVSNIPGFNASEALPWEPGSNKYIGNQQFHQVINTTVLKIILLSMAFNSIKDGEFTKTIYAMIKDERYHDAITTLVTIVDANPTSKAGLSLLGYCCFQIQDFFNASSCYEQLYNLYNEQEEYKLYWAQSLYEAGLYGSSLKVCNQIVNPKLKGKVLKLEAAIRFAEDDLTAALNTVSACFALSSPNDVDTLVNMGCIRFKEEDYSRALAKFQSAVHVSGFEPQLLYNVAICHYKMKEYAPAIKSIADIIERGIRDHPELSVGMATEGLEVRSVGNTLALHKSALVEAFNLKAATEYQLKNFEGAKEALTDMPPRLESELDPVTLHNMALLTADANPSESFDKLQFLLLQQVAQQQQQLENPEARLTGAGPLVCPPETFANLLLLYCKYEYFDLAADLMAEHADLTYKHLSPYVFDFLEALITQQTSPEEAFAKFDALCVRYGETVRRTGTNLKEARRQQNSHTTSAAGLAHEQALETYLPVLMNQAKIYWDRENYVQVEKLFRQSAELCGDADVWRLNVAHTLFMQENKFREATSFYEPLVKQNYDNILDVSAVVLANLCVCYLVTSQNEEAEELLRKLEKEEEQKSLENPQSKFFHLSIVNLVIGTLYCSKGNYEFGISRVIKSLEPYHQKLGTDTWFYAKRCLMSLLENMAKQVVVIKDSIVEDILQFLDSCQFYGREVQTILENPTAVNSHVSSVRFTVTYEARIIKCLLLQIIRN</sequence>
<dbReference type="GO" id="GO:0042073">
    <property type="term" value="P:intraciliary transport"/>
    <property type="evidence" value="ECO:0007669"/>
    <property type="project" value="TreeGrafter"/>
</dbReference>
<evidence type="ECO:0000256" key="13">
    <source>
        <dbReference type="SAM" id="Phobius"/>
    </source>
</evidence>
<evidence type="ECO:0000256" key="8">
    <source>
        <dbReference type="ARBA" id="ARBA00023273"/>
    </source>
</evidence>
<dbReference type="GO" id="GO:0030992">
    <property type="term" value="C:intraciliary transport particle B"/>
    <property type="evidence" value="ECO:0007669"/>
    <property type="project" value="TreeGrafter"/>
</dbReference>
<evidence type="ECO:0000256" key="7">
    <source>
        <dbReference type="ARBA" id="ARBA00023069"/>
    </source>
</evidence>
<evidence type="ECO:0000256" key="11">
    <source>
        <dbReference type="PIRSR" id="PIRSR607754-3"/>
    </source>
</evidence>
<evidence type="ECO:0000256" key="12">
    <source>
        <dbReference type="SAM" id="Coils"/>
    </source>
</evidence>
<keyword evidence="13" id="KW-1133">Transmembrane helix</keyword>
<feature type="coiled-coil region" evidence="12">
    <location>
        <begin position="1013"/>
        <end position="1040"/>
    </location>
</feature>
<comment type="similarity">
    <text evidence="2">Belongs to the TTC30/dfy-1/fleer family.</text>
</comment>
<feature type="transmembrane region" description="Helical" evidence="13">
    <location>
        <begin position="12"/>
        <end position="34"/>
    </location>
</feature>
<feature type="binding site" evidence="10">
    <location>
        <position position="382"/>
    </location>
    <ligand>
        <name>Mn(2+)</name>
        <dbReference type="ChEBI" id="CHEBI:29035"/>
    </ligand>
</feature>
<evidence type="ECO:0000256" key="4">
    <source>
        <dbReference type="ARBA" id="ARBA00022737"/>
    </source>
</evidence>
<comment type="caution">
    <text evidence="14">The sequence shown here is derived from an EMBL/GenBank/DDBJ whole genome shotgun (WGS) entry which is preliminary data.</text>
</comment>
<dbReference type="GO" id="GO:0005879">
    <property type="term" value="C:axonemal microtubule"/>
    <property type="evidence" value="ECO:0007669"/>
    <property type="project" value="TreeGrafter"/>
</dbReference>
<keyword evidence="13" id="KW-0812">Transmembrane</keyword>
<dbReference type="UniPathway" id="UPA00378"/>
<evidence type="ECO:0000256" key="6">
    <source>
        <dbReference type="ARBA" id="ARBA00022803"/>
    </source>
</evidence>
<proteinExistence type="inferred from homology"/>
<dbReference type="Gene3D" id="3.90.550.10">
    <property type="entry name" value="Spore Coat Polysaccharide Biosynthesis Protein SpsA, Chain A"/>
    <property type="match status" value="1"/>
</dbReference>
<dbReference type="Gene3D" id="1.25.40.10">
    <property type="entry name" value="Tetratricopeptide repeat domain"/>
    <property type="match status" value="3"/>
</dbReference>
<keyword evidence="15" id="KW-1185">Reference proteome</keyword>
<keyword evidence="8" id="KW-0966">Cell projection</keyword>
<comment type="cofactor">
    <cofactor evidence="10">
        <name>Mn(2+)</name>
        <dbReference type="ChEBI" id="CHEBI:29035"/>
    </cofactor>
</comment>
<feature type="binding site" evidence="9">
    <location>
        <begin position="112"/>
        <end position="116"/>
    </location>
    <ligand>
        <name>substrate</name>
    </ligand>
</feature>
<evidence type="ECO:0000256" key="9">
    <source>
        <dbReference type="PIRSR" id="PIRSR607754-1"/>
    </source>
</evidence>
<dbReference type="InterPro" id="IPR029044">
    <property type="entry name" value="Nucleotide-diphossugar_trans"/>
</dbReference>
<keyword evidence="7" id="KW-0969">Cilium</keyword>
<dbReference type="AlphaFoldDB" id="A0A8J2RXM7"/>
<keyword evidence="13" id="KW-0472">Membrane</keyword>
<dbReference type="InterPro" id="IPR019734">
    <property type="entry name" value="TPR_rpt"/>
</dbReference>
<dbReference type="SUPFAM" id="SSF53448">
    <property type="entry name" value="Nucleotide-diphospho-sugar transferases"/>
    <property type="match status" value="1"/>
</dbReference>